<feature type="compositionally biased region" description="Basic and acidic residues" evidence="3">
    <location>
        <begin position="99"/>
        <end position="112"/>
    </location>
</feature>
<protein>
    <submittedName>
        <fullName evidence="5">Occludin/ELL domain containing 1</fullName>
    </submittedName>
</protein>
<dbReference type="GO" id="GO:0016324">
    <property type="term" value="C:apical plasma membrane"/>
    <property type="evidence" value="ECO:0007669"/>
    <property type="project" value="TreeGrafter"/>
</dbReference>
<dbReference type="PANTHER" id="PTHR23288:SF15">
    <property type="entry name" value="OCCLUDIN_ELL DOMAIN-CONTAINING PROTEIN 1"/>
    <property type="match status" value="1"/>
</dbReference>
<evidence type="ECO:0000313" key="5">
    <source>
        <dbReference type="EMBL" id="KAF6306816.1"/>
    </source>
</evidence>
<dbReference type="GO" id="GO:0070830">
    <property type="term" value="P:bicellular tight junction assembly"/>
    <property type="evidence" value="ECO:0007669"/>
    <property type="project" value="TreeGrafter"/>
</dbReference>
<evidence type="ECO:0000313" key="6">
    <source>
        <dbReference type="Proteomes" id="UP000585614"/>
    </source>
</evidence>
<dbReference type="EMBL" id="JACAGC010000017">
    <property type="protein sequence ID" value="KAF6306816.1"/>
    <property type="molecule type" value="Genomic_DNA"/>
</dbReference>
<comment type="caution">
    <text evidence="5">The sequence shown here is derived from an EMBL/GenBank/DDBJ whole genome shotgun (WGS) entry which is preliminary data.</text>
</comment>
<evidence type="ECO:0000256" key="1">
    <source>
        <dbReference type="ARBA" id="ARBA00009171"/>
    </source>
</evidence>
<dbReference type="PANTHER" id="PTHR23288">
    <property type="entry name" value="OCCLUDIN AND RNA POLYMERASE II ELONGATION FACTOR ELL"/>
    <property type="match status" value="1"/>
</dbReference>
<feature type="domain" description="OCEL" evidence="4">
    <location>
        <begin position="176"/>
        <end position="286"/>
    </location>
</feature>
<evidence type="ECO:0000256" key="3">
    <source>
        <dbReference type="SAM" id="MobiDB-lite"/>
    </source>
</evidence>
<dbReference type="PROSITE" id="PS51980">
    <property type="entry name" value="OCEL"/>
    <property type="match status" value="1"/>
</dbReference>
<dbReference type="InterPro" id="IPR010844">
    <property type="entry name" value="Occludin_ELL"/>
</dbReference>
<reference evidence="5 6" key="1">
    <citation type="journal article" date="2020" name="Nature">
        <title>Six reference-quality genomes reveal evolution of bat adaptations.</title>
        <authorList>
            <person name="Jebb D."/>
            <person name="Huang Z."/>
            <person name="Pippel M."/>
            <person name="Hughes G.M."/>
            <person name="Lavrichenko K."/>
            <person name="Devanna P."/>
            <person name="Winkler S."/>
            <person name="Jermiin L.S."/>
            <person name="Skirmuntt E.C."/>
            <person name="Katzourakis A."/>
            <person name="Burkitt-Gray L."/>
            <person name="Ray D.A."/>
            <person name="Sullivan K.A.M."/>
            <person name="Roscito J.G."/>
            <person name="Kirilenko B.M."/>
            <person name="Davalos L.M."/>
            <person name="Corthals A.P."/>
            <person name="Power M.L."/>
            <person name="Jones G."/>
            <person name="Ransome R.D."/>
            <person name="Dechmann D.K.N."/>
            <person name="Locatelli A.G."/>
            <person name="Puechmaille S.J."/>
            <person name="Fedrigo O."/>
            <person name="Jarvis E.D."/>
            <person name="Hiller M."/>
            <person name="Vernes S.C."/>
            <person name="Myers E.W."/>
            <person name="Teeling E.C."/>
        </authorList>
    </citation>
    <scope>NUCLEOTIDE SEQUENCE [LARGE SCALE GENOMIC DNA]</scope>
    <source>
        <strain evidence="5">MRhiFer1</strain>
        <tissue evidence="5">Lung</tissue>
    </source>
</reference>
<organism evidence="5 6">
    <name type="scientific">Rhinolophus ferrumequinum</name>
    <name type="common">Greater horseshoe bat</name>
    <dbReference type="NCBI Taxonomy" id="59479"/>
    <lineage>
        <taxon>Eukaryota</taxon>
        <taxon>Metazoa</taxon>
        <taxon>Chordata</taxon>
        <taxon>Craniata</taxon>
        <taxon>Vertebrata</taxon>
        <taxon>Euteleostomi</taxon>
        <taxon>Mammalia</taxon>
        <taxon>Eutheria</taxon>
        <taxon>Laurasiatheria</taxon>
        <taxon>Chiroptera</taxon>
        <taxon>Yinpterochiroptera</taxon>
        <taxon>Rhinolophoidea</taxon>
        <taxon>Rhinolophidae</taxon>
        <taxon>Rhinolophinae</taxon>
        <taxon>Rhinolophus</taxon>
    </lineage>
</organism>
<evidence type="ECO:0000259" key="4">
    <source>
        <dbReference type="PROSITE" id="PS51980"/>
    </source>
</evidence>
<dbReference type="GO" id="GO:0005923">
    <property type="term" value="C:bicellular tight junction"/>
    <property type="evidence" value="ECO:0007669"/>
    <property type="project" value="TreeGrafter"/>
</dbReference>
<name>A0A7J7U1W5_RHIFE</name>
<dbReference type="SUPFAM" id="SSF144292">
    <property type="entry name" value="occludin/ELL-like"/>
    <property type="match status" value="1"/>
</dbReference>
<dbReference type="Pfam" id="PF07303">
    <property type="entry name" value="Occludin_ELL"/>
    <property type="match status" value="1"/>
</dbReference>
<dbReference type="AlphaFoldDB" id="A0A7J7U1W5"/>
<evidence type="ECO:0000256" key="2">
    <source>
        <dbReference type="PROSITE-ProRule" id="PRU01324"/>
    </source>
</evidence>
<dbReference type="Proteomes" id="UP000585614">
    <property type="component" value="Unassembled WGS sequence"/>
</dbReference>
<dbReference type="GO" id="GO:0031410">
    <property type="term" value="C:cytoplasmic vesicle"/>
    <property type="evidence" value="ECO:0007669"/>
    <property type="project" value="TreeGrafter"/>
</dbReference>
<feature type="region of interest" description="Disordered" evidence="3">
    <location>
        <begin position="54"/>
        <end position="135"/>
    </location>
</feature>
<sequence>MVHLHSALPGYYRGCSETNCVRLCKYDGAGNALLAGELAATGFASRRVLPLCPQAARRPHPPRAGRDATRRTCPPAQGRPSGPFPRQMPTQEPPKTRGSRGDLHTRPPDRGPPRLIPRGLKTSVSRPLCQPQAGAYRARPKKIVFEDELPSRPVLGTKKPVGSILGRHMPRPHSLPDYELKYPAVSSERERSRYVAVFQDQHAEFLELQQEVGSAQAKLQQLEALLTSLPAPRSQKEAQVTAHVWREFEKKQMDPSFLDKQARCRYLKSKLRHLKAQIQKFDDRGDSEGSVYF</sequence>
<proteinExistence type="inferred from homology"/>
<dbReference type="Gene3D" id="6.10.140.340">
    <property type="match status" value="1"/>
</dbReference>
<accession>A0A7J7U1W5</accession>
<dbReference type="InterPro" id="IPR031176">
    <property type="entry name" value="ELL/occludin"/>
</dbReference>
<comment type="similarity">
    <text evidence="1 2">Belongs to the ELL/occludin family.</text>
</comment>
<gene>
    <name evidence="5" type="ORF">mRhiFer1_012236</name>
</gene>